<feature type="transmembrane region" description="Helical" evidence="14">
    <location>
        <begin position="52"/>
        <end position="72"/>
    </location>
</feature>
<evidence type="ECO:0000256" key="1">
    <source>
        <dbReference type="ARBA" id="ARBA00000085"/>
    </source>
</evidence>
<dbReference type="Gene3D" id="3.30.565.10">
    <property type="entry name" value="Histidine kinase-like ATPase, C-terminal domain"/>
    <property type="match status" value="1"/>
</dbReference>
<gene>
    <name evidence="16" type="primary">bceS</name>
    <name evidence="16" type="ordered locus">BAMF_2821</name>
</gene>
<evidence type="ECO:0000259" key="15">
    <source>
        <dbReference type="PROSITE" id="PS50109"/>
    </source>
</evidence>
<dbReference type="GO" id="GO:0005524">
    <property type="term" value="F:ATP binding"/>
    <property type="evidence" value="ECO:0007669"/>
    <property type="project" value="UniProtKB-KW"/>
</dbReference>
<comment type="catalytic activity">
    <reaction evidence="1">
        <text>ATP + protein L-histidine = ADP + protein N-phospho-L-histidine.</text>
        <dbReference type="EC" id="2.7.13.3"/>
    </reaction>
</comment>
<proteinExistence type="predicted"/>
<sequence length="351" mass="40915">MKPKWGRGTSRRKKTVFMIKSFLLERKSWIAMFLFQQAVLLFAAYIDPSIPFLSVLYFIYLSLLLFLVFLLFRYRKETAFYKSLTEWDANLDISYLKKPDSPFESIIEESIEGQTEQLRKSSLHLQAASEHEKDELMSWIHEVKTPLTAMNLMIERLDEQPLKAPLQYEWLRIHHLLDQQLHQKRLTFIENDLSFQHVQLRPLVFNEIKNLQSWCIQKGIGFDIQLEAQDVLSDGKWLSFIIRQLLSNAVKYSEADDITVKSYEHNGRVHVDIEDRGIGIKPKDLPRIFEKGFTSTRMSRDHASTGMGLYLAQKAAVPLLIRISVRSEPKRGTVFTLVFPKQNDAVSTFSV</sequence>
<dbReference type="GO" id="GO:0016036">
    <property type="term" value="P:cellular response to phosphate starvation"/>
    <property type="evidence" value="ECO:0007669"/>
    <property type="project" value="TreeGrafter"/>
</dbReference>
<dbReference type="AlphaFoldDB" id="A0A9P1JJF1"/>
<dbReference type="GO" id="GO:0000155">
    <property type="term" value="F:phosphorelay sensor kinase activity"/>
    <property type="evidence" value="ECO:0007669"/>
    <property type="project" value="InterPro"/>
</dbReference>
<feature type="transmembrane region" description="Helical" evidence="14">
    <location>
        <begin position="28"/>
        <end position="46"/>
    </location>
</feature>
<evidence type="ECO:0000256" key="11">
    <source>
        <dbReference type="ARBA" id="ARBA00022989"/>
    </source>
</evidence>
<accession>A0A9P1JJF1</accession>
<evidence type="ECO:0000313" key="17">
    <source>
        <dbReference type="Proteomes" id="UP000006562"/>
    </source>
</evidence>
<comment type="subcellular location">
    <subcellularLocation>
        <location evidence="2">Cell membrane</location>
        <topology evidence="2">Multi-pass membrane protein</topology>
    </subcellularLocation>
</comment>
<dbReference type="CDD" id="cd00082">
    <property type="entry name" value="HisKA"/>
    <property type="match status" value="1"/>
</dbReference>
<feature type="domain" description="Histidine kinase" evidence="15">
    <location>
        <begin position="138"/>
        <end position="343"/>
    </location>
</feature>
<dbReference type="InterPro" id="IPR036890">
    <property type="entry name" value="HATPase_C_sf"/>
</dbReference>
<dbReference type="InterPro" id="IPR050351">
    <property type="entry name" value="BphY/WalK/GraS-like"/>
</dbReference>
<dbReference type="SUPFAM" id="SSF55874">
    <property type="entry name" value="ATPase domain of HSP90 chaperone/DNA topoisomerase II/histidine kinase"/>
    <property type="match status" value="1"/>
</dbReference>
<evidence type="ECO:0000256" key="8">
    <source>
        <dbReference type="ARBA" id="ARBA00022741"/>
    </source>
</evidence>
<evidence type="ECO:0000256" key="2">
    <source>
        <dbReference type="ARBA" id="ARBA00004651"/>
    </source>
</evidence>
<evidence type="ECO:0000256" key="9">
    <source>
        <dbReference type="ARBA" id="ARBA00022777"/>
    </source>
</evidence>
<dbReference type="Proteomes" id="UP000006562">
    <property type="component" value="Chromosome"/>
</dbReference>
<keyword evidence="10" id="KW-0067">ATP-binding</keyword>
<keyword evidence="12" id="KW-0902">Two-component regulatory system</keyword>
<dbReference type="Pfam" id="PF02518">
    <property type="entry name" value="HATPase_c"/>
    <property type="match status" value="1"/>
</dbReference>
<keyword evidence="9 16" id="KW-0418">Kinase</keyword>
<dbReference type="KEGG" id="bao:BAMF_2821"/>
<dbReference type="PANTHER" id="PTHR45453:SF2">
    <property type="entry name" value="HISTIDINE KINASE"/>
    <property type="match status" value="1"/>
</dbReference>
<dbReference type="PRINTS" id="PR00344">
    <property type="entry name" value="BCTRLSENSOR"/>
</dbReference>
<dbReference type="InterPro" id="IPR003661">
    <property type="entry name" value="HisK_dim/P_dom"/>
</dbReference>
<keyword evidence="8" id="KW-0547">Nucleotide-binding</keyword>
<dbReference type="InterPro" id="IPR005467">
    <property type="entry name" value="His_kinase_dom"/>
</dbReference>
<evidence type="ECO:0000256" key="10">
    <source>
        <dbReference type="ARBA" id="ARBA00022840"/>
    </source>
</evidence>
<keyword evidence="13 14" id="KW-0472">Membrane</keyword>
<dbReference type="EC" id="2.7.13.3" evidence="3"/>
<evidence type="ECO:0000256" key="6">
    <source>
        <dbReference type="ARBA" id="ARBA00022679"/>
    </source>
</evidence>
<keyword evidence="7 14" id="KW-0812">Transmembrane</keyword>
<reference evidence="16 17" key="1">
    <citation type="journal article" date="2011" name="Int. J. Syst. Evol. Microbiol.">
        <title>Relationship of Bacillus amyloliquefaciens clades associated with strains DSM 7T and FZB42T: a proposal for Bacillus amyloliquefaciens subsp. amyloliquefaciens subsp. nov. and Bacillus amyloliquefaciens subsp. plantarum subsp. nov. based on complete genome sequence comparisons.</title>
        <authorList>
            <person name="Borriss R."/>
            <person name="Chen X.H."/>
            <person name="Rueckert C."/>
            <person name="Blom J."/>
            <person name="Becker A."/>
            <person name="Baumgarth B."/>
            <person name="Fan B."/>
            <person name="Pukall R."/>
            <person name="Schumann P."/>
            <person name="Sproer C."/>
            <person name="Junge H."/>
            <person name="Vater J."/>
            <person name="Puhler A."/>
            <person name="Klenk H.P."/>
        </authorList>
    </citation>
    <scope>NUCLEOTIDE SEQUENCE [LARGE SCALE GENOMIC DNA]</scope>
    <source>
        <strain evidence="17">DSM 7</strain>
    </source>
</reference>
<evidence type="ECO:0000256" key="4">
    <source>
        <dbReference type="ARBA" id="ARBA00022475"/>
    </source>
</evidence>
<keyword evidence="6" id="KW-0808">Transferase</keyword>
<evidence type="ECO:0000256" key="13">
    <source>
        <dbReference type="ARBA" id="ARBA00023136"/>
    </source>
</evidence>
<organism evidence="16 17">
    <name type="scientific">Bacillus amyloliquefaciens (strain ATCC 23350 / DSM 7 / BCRC 11601 / CCUG 28519 / NBRC 15535 / NRRL B-14393 / F)</name>
    <dbReference type="NCBI Taxonomy" id="692420"/>
    <lineage>
        <taxon>Bacteria</taxon>
        <taxon>Bacillati</taxon>
        <taxon>Bacillota</taxon>
        <taxon>Bacilli</taxon>
        <taxon>Bacillales</taxon>
        <taxon>Bacillaceae</taxon>
        <taxon>Bacillus</taxon>
        <taxon>Bacillus amyloliquefaciens group</taxon>
    </lineage>
</organism>
<dbReference type="SMART" id="SM00387">
    <property type="entry name" value="HATPase_c"/>
    <property type="match status" value="1"/>
</dbReference>
<dbReference type="GO" id="GO:0005886">
    <property type="term" value="C:plasma membrane"/>
    <property type="evidence" value="ECO:0007669"/>
    <property type="project" value="UniProtKB-SubCell"/>
</dbReference>
<evidence type="ECO:0000256" key="3">
    <source>
        <dbReference type="ARBA" id="ARBA00012438"/>
    </source>
</evidence>
<dbReference type="PROSITE" id="PS50109">
    <property type="entry name" value="HIS_KIN"/>
    <property type="match status" value="1"/>
</dbReference>
<evidence type="ECO:0000256" key="5">
    <source>
        <dbReference type="ARBA" id="ARBA00022553"/>
    </source>
</evidence>
<keyword evidence="5" id="KW-0597">Phosphoprotein</keyword>
<dbReference type="PANTHER" id="PTHR45453">
    <property type="entry name" value="PHOSPHATE REGULON SENSOR PROTEIN PHOR"/>
    <property type="match status" value="1"/>
</dbReference>
<protein>
    <recommendedName>
        <fullName evidence="3">histidine kinase</fullName>
        <ecNumber evidence="3">2.7.13.3</ecNumber>
    </recommendedName>
</protein>
<reference evidence="17" key="2">
    <citation type="journal article" date="2011" name="J. Biotechnol.">
        <title>Genome sequence of B. amyloliquefaciens type strain DSM7(T) reveals differences to plant-associated B. amyloliquefaciens FZB42.</title>
        <authorList>
            <person name="Ruckert C."/>
            <person name="Blom J."/>
            <person name="Chen X."/>
            <person name="Reva O."/>
            <person name="Borriss R."/>
        </authorList>
    </citation>
    <scope>NUCLEOTIDE SEQUENCE [LARGE SCALE GENOMIC DNA]</scope>
    <source>
        <strain evidence="17">DSM 7</strain>
    </source>
</reference>
<keyword evidence="17" id="KW-1185">Reference proteome</keyword>
<dbReference type="InterPro" id="IPR004358">
    <property type="entry name" value="Sig_transdc_His_kin-like_C"/>
</dbReference>
<name>A0A9P1JJF1_BACAS</name>
<keyword evidence="4" id="KW-1003">Cell membrane</keyword>
<evidence type="ECO:0000256" key="14">
    <source>
        <dbReference type="SAM" id="Phobius"/>
    </source>
</evidence>
<evidence type="ECO:0000256" key="7">
    <source>
        <dbReference type="ARBA" id="ARBA00022692"/>
    </source>
</evidence>
<evidence type="ECO:0000313" key="16">
    <source>
        <dbReference type="EMBL" id="CBI43947.1"/>
    </source>
</evidence>
<dbReference type="InterPro" id="IPR003594">
    <property type="entry name" value="HATPase_dom"/>
</dbReference>
<dbReference type="EMBL" id="FN597644">
    <property type="protein sequence ID" value="CBI43947.1"/>
    <property type="molecule type" value="Genomic_DNA"/>
</dbReference>
<dbReference type="GO" id="GO:0004721">
    <property type="term" value="F:phosphoprotein phosphatase activity"/>
    <property type="evidence" value="ECO:0007669"/>
    <property type="project" value="TreeGrafter"/>
</dbReference>
<evidence type="ECO:0000256" key="12">
    <source>
        <dbReference type="ARBA" id="ARBA00023012"/>
    </source>
</evidence>
<keyword evidence="11 14" id="KW-1133">Transmembrane helix</keyword>